<dbReference type="PANTHER" id="PTHR22993:SF28">
    <property type="entry name" value="OS08G0304900 PROTEIN"/>
    <property type="match status" value="1"/>
</dbReference>
<feature type="domain" description="Formamidopyrimidine-DNA glycosylase catalytic" evidence="13">
    <location>
        <begin position="2"/>
        <end position="129"/>
    </location>
</feature>
<dbReference type="SMART" id="SM00898">
    <property type="entry name" value="Fapy_DNA_glyco"/>
    <property type="match status" value="1"/>
</dbReference>
<dbReference type="GO" id="GO:0006281">
    <property type="term" value="P:DNA repair"/>
    <property type="evidence" value="ECO:0007669"/>
    <property type="project" value="UniProtKB-KW"/>
</dbReference>
<dbReference type="GO" id="GO:0016798">
    <property type="term" value="F:hydrolase activity, acting on glycosyl bonds"/>
    <property type="evidence" value="ECO:0007669"/>
    <property type="project" value="UniProtKB-KW"/>
</dbReference>
<evidence type="ECO:0000256" key="8">
    <source>
        <dbReference type="ARBA" id="ARBA00023239"/>
    </source>
</evidence>
<dbReference type="Gene3D" id="1.10.8.50">
    <property type="match status" value="1"/>
</dbReference>
<feature type="compositionally biased region" description="Basic and acidic residues" evidence="12">
    <location>
        <begin position="289"/>
        <end position="301"/>
    </location>
</feature>
<evidence type="ECO:0000256" key="9">
    <source>
        <dbReference type="ARBA" id="ARBA00023268"/>
    </source>
</evidence>
<dbReference type="NCBIfam" id="TIGR00577">
    <property type="entry name" value="fpg"/>
    <property type="match status" value="1"/>
</dbReference>
<comment type="catalytic activity">
    <reaction evidence="11">
        <text>2'-deoxyribonucleotide-(2'-deoxyribose 5'-phosphate)-2'-deoxyribonucleotide-DNA = a 3'-end 2'-deoxyribonucleotide-(2,3-dehydro-2,3-deoxyribose 5'-phosphate)-DNA + a 5'-end 5'-phospho-2'-deoxyribonucleoside-DNA + H(+)</text>
        <dbReference type="Rhea" id="RHEA:66592"/>
        <dbReference type="Rhea" id="RHEA-COMP:13180"/>
        <dbReference type="Rhea" id="RHEA-COMP:16897"/>
        <dbReference type="Rhea" id="RHEA-COMP:17067"/>
        <dbReference type="ChEBI" id="CHEBI:15378"/>
        <dbReference type="ChEBI" id="CHEBI:136412"/>
        <dbReference type="ChEBI" id="CHEBI:157695"/>
        <dbReference type="ChEBI" id="CHEBI:167181"/>
        <dbReference type="EC" id="4.2.99.18"/>
    </reaction>
</comment>
<feature type="compositionally biased region" description="Polar residues" evidence="12">
    <location>
        <begin position="424"/>
        <end position="435"/>
    </location>
</feature>
<dbReference type="FunFam" id="1.10.8.50:FF:000009">
    <property type="entry name" value="Formamidopyrimidine-DNA glycosylase"/>
    <property type="match status" value="1"/>
</dbReference>
<dbReference type="Pfam" id="PF21218">
    <property type="entry name" value="Fpg-like_C"/>
    <property type="match status" value="1"/>
</dbReference>
<evidence type="ECO:0000259" key="13">
    <source>
        <dbReference type="PROSITE" id="PS51068"/>
    </source>
</evidence>
<evidence type="ECO:0000256" key="3">
    <source>
        <dbReference type="ARBA" id="ARBA00012720"/>
    </source>
</evidence>
<dbReference type="GO" id="GO:0140078">
    <property type="term" value="F:class I DNA-(apurinic or apyrimidinic site) endonuclease activity"/>
    <property type="evidence" value="ECO:0007669"/>
    <property type="project" value="UniProtKB-EC"/>
</dbReference>
<dbReference type="AlphaFoldDB" id="A0ABC8VLL8"/>
<keyword evidence="6" id="KW-0238">DNA-binding</keyword>
<keyword evidence="10" id="KW-0326">Glycosidase</keyword>
<reference evidence="14 16" key="2">
    <citation type="submission" date="2024-10" db="EMBL/GenBank/DDBJ databases">
        <authorList>
            <person name="Ryan C."/>
        </authorList>
    </citation>
    <scope>NUCLEOTIDE SEQUENCE [LARGE SCALE GENOMIC DNA]</scope>
</reference>
<gene>
    <name evidence="15" type="ORF">URODEC1_LOCUS115963</name>
    <name evidence="14" type="ORF">URODEC1_LOCUS4695</name>
</gene>
<dbReference type="PROSITE" id="PS51068">
    <property type="entry name" value="FPG_CAT"/>
    <property type="match status" value="1"/>
</dbReference>
<keyword evidence="9" id="KW-0511">Multifunctional enzyme</keyword>
<dbReference type="CDD" id="cd08972">
    <property type="entry name" value="PF_Nei_N"/>
    <property type="match status" value="1"/>
</dbReference>
<evidence type="ECO:0000256" key="4">
    <source>
        <dbReference type="ARBA" id="ARBA00022763"/>
    </source>
</evidence>
<dbReference type="InterPro" id="IPR049332">
    <property type="entry name" value="Fpg-like_C"/>
</dbReference>
<feature type="compositionally biased region" description="Low complexity" evidence="12">
    <location>
        <begin position="319"/>
        <end position="329"/>
    </location>
</feature>
<dbReference type="InterPro" id="IPR010979">
    <property type="entry name" value="Ribosomal_uS13-like_H2TH"/>
</dbReference>
<dbReference type="InterPro" id="IPR035937">
    <property type="entry name" value="FPG_N"/>
</dbReference>
<evidence type="ECO:0000256" key="12">
    <source>
        <dbReference type="SAM" id="MobiDB-lite"/>
    </source>
</evidence>
<keyword evidence="4" id="KW-0227">DNA damage</keyword>
<dbReference type="SUPFAM" id="SSF81624">
    <property type="entry name" value="N-terminal domain of MutM-like DNA repair proteins"/>
    <property type="match status" value="1"/>
</dbReference>
<evidence type="ECO:0000313" key="15">
    <source>
        <dbReference type="EMBL" id="CAL5094679.1"/>
    </source>
</evidence>
<dbReference type="EC" id="4.2.99.18" evidence="3"/>
<dbReference type="InterPro" id="IPR012319">
    <property type="entry name" value="FPG_cat"/>
</dbReference>
<dbReference type="SMART" id="SM01232">
    <property type="entry name" value="H2TH"/>
    <property type="match status" value="1"/>
</dbReference>
<evidence type="ECO:0000256" key="7">
    <source>
        <dbReference type="ARBA" id="ARBA00023204"/>
    </source>
</evidence>
<keyword evidence="5" id="KW-0378">Hydrolase</keyword>
<dbReference type="EMBL" id="OZ075120">
    <property type="protein sequence ID" value="CAL4893299.1"/>
    <property type="molecule type" value="Genomic_DNA"/>
</dbReference>
<keyword evidence="7" id="KW-0234">DNA repair</keyword>
<evidence type="ECO:0000313" key="16">
    <source>
        <dbReference type="Proteomes" id="UP001497457"/>
    </source>
</evidence>
<name>A0ABC8VLL8_9POAL</name>
<evidence type="ECO:0000256" key="6">
    <source>
        <dbReference type="ARBA" id="ARBA00023125"/>
    </source>
</evidence>
<dbReference type="FunFam" id="3.20.190.10:FF:000004">
    <property type="entry name" value="Putative Formamidopyrimidine-DNA glycosylase"/>
    <property type="match status" value="1"/>
</dbReference>
<keyword evidence="8" id="KW-0456">Lyase</keyword>
<protein>
    <recommendedName>
        <fullName evidence="3">DNA-(apurinic or apyrimidinic site) lyase</fullName>
        <ecNumber evidence="3">4.2.99.18</ecNumber>
    </recommendedName>
</protein>
<accession>A0ABC8VLL8</accession>
<dbReference type="SUPFAM" id="SSF46946">
    <property type="entry name" value="S13-like H2TH domain"/>
    <property type="match status" value="1"/>
</dbReference>
<dbReference type="InterPro" id="IPR020629">
    <property type="entry name" value="FPG_Glyclase"/>
</dbReference>
<dbReference type="GO" id="GO:0003677">
    <property type="term" value="F:DNA binding"/>
    <property type="evidence" value="ECO:0007669"/>
    <property type="project" value="UniProtKB-KW"/>
</dbReference>
<dbReference type="Proteomes" id="UP001497457">
    <property type="component" value="Chromosome 9rd"/>
</dbReference>
<evidence type="ECO:0000313" key="14">
    <source>
        <dbReference type="EMBL" id="CAL4893299.1"/>
    </source>
</evidence>
<reference evidence="16" key="1">
    <citation type="submission" date="2024-06" db="EMBL/GenBank/DDBJ databases">
        <authorList>
            <person name="Ryan C."/>
        </authorList>
    </citation>
    <scope>NUCLEOTIDE SEQUENCE [LARGE SCALE GENOMIC DNA]</scope>
</reference>
<evidence type="ECO:0000256" key="11">
    <source>
        <dbReference type="ARBA" id="ARBA00044632"/>
    </source>
</evidence>
<dbReference type="EMBL" id="OZ075119">
    <property type="protein sequence ID" value="CAL5094679.1"/>
    <property type="molecule type" value="Genomic_DNA"/>
</dbReference>
<feature type="region of interest" description="Disordered" evidence="12">
    <location>
        <begin position="281"/>
        <end position="441"/>
    </location>
</feature>
<comment type="similarity">
    <text evidence="1">Belongs to the FPG family.</text>
</comment>
<dbReference type="Proteomes" id="UP001497457">
    <property type="component" value="Chromosome 10rd"/>
</dbReference>
<feature type="compositionally biased region" description="Basic and acidic residues" evidence="12">
    <location>
        <begin position="377"/>
        <end position="401"/>
    </location>
</feature>
<evidence type="ECO:0000256" key="5">
    <source>
        <dbReference type="ARBA" id="ARBA00022801"/>
    </source>
</evidence>
<organism evidence="14 16">
    <name type="scientific">Urochloa decumbens</name>
    <dbReference type="NCBI Taxonomy" id="240449"/>
    <lineage>
        <taxon>Eukaryota</taxon>
        <taxon>Viridiplantae</taxon>
        <taxon>Streptophyta</taxon>
        <taxon>Embryophyta</taxon>
        <taxon>Tracheophyta</taxon>
        <taxon>Spermatophyta</taxon>
        <taxon>Magnoliopsida</taxon>
        <taxon>Liliopsida</taxon>
        <taxon>Poales</taxon>
        <taxon>Poaceae</taxon>
        <taxon>PACMAD clade</taxon>
        <taxon>Panicoideae</taxon>
        <taxon>Panicodae</taxon>
        <taxon>Paniceae</taxon>
        <taxon>Melinidinae</taxon>
        <taxon>Urochloa</taxon>
    </lineage>
</organism>
<comment type="subunit">
    <text evidence="2">Monomer.</text>
</comment>
<dbReference type="PANTHER" id="PTHR22993">
    <property type="entry name" value="FORMAMIDOPYRIMIDINE-DNA GLYCOSYLASE"/>
    <property type="match status" value="1"/>
</dbReference>
<evidence type="ECO:0000256" key="10">
    <source>
        <dbReference type="ARBA" id="ARBA00023295"/>
    </source>
</evidence>
<dbReference type="Pfam" id="PF06831">
    <property type="entry name" value="H2TH"/>
    <property type="match status" value="1"/>
</dbReference>
<evidence type="ECO:0000256" key="2">
    <source>
        <dbReference type="ARBA" id="ARBA00011245"/>
    </source>
</evidence>
<sequence length="441" mass="48544">MPELPEVETARRALQEHCVGKRIVKIAAAEDTKVIDGVARDRLEEALVGRIINAARRKGKNLWIELDSPPHPTFQFGMAGAIYIKGVELSKYKRSAVSSTEEWPSKYSKLFVQMDDGLEFSFTDKRRFAKIRLLDKPEAVPPISELGPDALFEPMKLDDFMKSLGRKNVPIKSLLLDQSFISGIGNWMADEVLYQARIHPMQTASKISKDKCAALHLCIKEVIDKSLEVGADSSQFPENWIFHSREKKPGKAFVDGKKIDFITVGGRTSAYVPELQKLDGADAATSRSKRGEDKGNNDDKKSRKGTNAPKPAKGRVKAAKGSSGKAANAIDDGDEEEEAKPAKRGRKQSARAANVSTKNAGGTQGNEATDEDQEAAEDVKPAKRGRKQIEKTVRGSSKEADHEDGDEKADDKIEAKSGKRRGQKTQPTEAKSLRSSRCWPS</sequence>
<evidence type="ECO:0000256" key="1">
    <source>
        <dbReference type="ARBA" id="ARBA00009409"/>
    </source>
</evidence>
<dbReference type="InterPro" id="IPR015886">
    <property type="entry name" value="H2TH_FPG"/>
</dbReference>
<proteinExistence type="inferred from homology"/>
<dbReference type="Gene3D" id="3.20.190.10">
    <property type="entry name" value="MutM-like, N-terminal"/>
    <property type="match status" value="1"/>
</dbReference>
<keyword evidence="16" id="KW-1185">Reference proteome</keyword>
<dbReference type="Pfam" id="PF01149">
    <property type="entry name" value="Fapy_DNA_glyco"/>
    <property type="match status" value="1"/>
</dbReference>